<gene>
    <name evidence="1" type="ORF">H9Y05_04885</name>
</gene>
<reference evidence="1" key="1">
    <citation type="submission" date="2020-09" db="EMBL/GenBank/DDBJ databases">
        <title>Taishania pollutisoli gen. nov., sp. nov., Isolated from Tetrabromobisphenol A-Contaminated Soil.</title>
        <authorList>
            <person name="Chen Q."/>
        </authorList>
    </citation>
    <scope>NUCLEOTIDE SEQUENCE</scope>
    <source>
        <strain evidence="1">CZZ-1</strain>
    </source>
</reference>
<comment type="caution">
    <text evidence="1">The sequence shown here is derived from an EMBL/GenBank/DDBJ whole genome shotgun (WGS) entry which is preliminary data.</text>
</comment>
<protein>
    <submittedName>
        <fullName evidence="1">Uncharacterized protein</fullName>
    </submittedName>
</protein>
<evidence type="ECO:0000313" key="1">
    <source>
        <dbReference type="EMBL" id="MBC9811807.1"/>
    </source>
</evidence>
<sequence>MNMHCPYFLLIALALTGCREAIPNRVDDSQVENTAVITETPEEIAVDLSDYEQLIPIEIVDTTARNSYEKYGIEFSGNCYACDLARIELSQQRLTFINVCDDNDRYEINDISCAAVGKEMRIRADAYAFTLIKIDDAPVYELSITGKNLKLDNKRIATFYTPAKKLHLFKEHDCGDFQG</sequence>
<proteinExistence type="predicted"/>
<evidence type="ECO:0000313" key="2">
    <source>
        <dbReference type="Proteomes" id="UP000652681"/>
    </source>
</evidence>
<dbReference type="AlphaFoldDB" id="A0A8J6P4Y4"/>
<dbReference type="EMBL" id="JACVEL010000002">
    <property type="protein sequence ID" value="MBC9811807.1"/>
    <property type="molecule type" value="Genomic_DNA"/>
</dbReference>
<organism evidence="1 2">
    <name type="scientific">Taishania pollutisoli</name>
    <dbReference type="NCBI Taxonomy" id="2766479"/>
    <lineage>
        <taxon>Bacteria</taxon>
        <taxon>Pseudomonadati</taxon>
        <taxon>Bacteroidota</taxon>
        <taxon>Flavobacteriia</taxon>
        <taxon>Flavobacteriales</taxon>
        <taxon>Crocinitomicaceae</taxon>
        <taxon>Taishania</taxon>
    </lineage>
</organism>
<dbReference type="Proteomes" id="UP000652681">
    <property type="component" value="Unassembled WGS sequence"/>
</dbReference>
<name>A0A8J6P4Y4_9FLAO</name>
<keyword evidence="2" id="KW-1185">Reference proteome</keyword>
<accession>A0A8J6P4Y4</accession>